<dbReference type="AlphaFoldDB" id="A0ABD1ZTW5"/>
<accession>A0ABD1ZTW5</accession>
<feature type="non-terminal residue" evidence="1">
    <location>
        <position position="1"/>
    </location>
</feature>
<sequence length="73" mass="8229">SGRLKVRNYAIIVFTAINVKSTKKTLSWPSVDEVKNVVAKCNDDPRTNGLLGAKISWLEVVVLLEEKKEETRE</sequence>
<name>A0ABD1ZTW5_VESSQ</name>
<proteinExistence type="predicted"/>
<evidence type="ECO:0000313" key="1">
    <source>
        <dbReference type="EMBL" id="KAL2711814.1"/>
    </source>
</evidence>
<dbReference type="EMBL" id="JAUDFV010000173">
    <property type="protein sequence ID" value="KAL2711814.1"/>
    <property type="molecule type" value="Genomic_DNA"/>
</dbReference>
<comment type="caution">
    <text evidence="1">The sequence shown here is derived from an EMBL/GenBank/DDBJ whole genome shotgun (WGS) entry which is preliminary data.</text>
</comment>
<protein>
    <submittedName>
        <fullName evidence="1">Uncharacterized protein</fullName>
    </submittedName>
</protein>
<reference evidence="1 2" key="1">
    <citation type="journal article" date="2024" name="Ann. Entomol. Soc. Am.">
        <title>Genomic analyses of the southern and eastern yellowjacket wasps (Hymenoptera: Vespidae) reveal evolutionary signatures of social life.</title>
        <authorList>
            <person name="Catto M.A."/>
            <person name="Caine P.B."/>
            <person name="Orr S.E."/>
            <person name="Hunt B.G."/>
            <person name="Goodisman M.A.D."/>
        </authorList>
    </citation>
    <scope>NUCLEOTIDE SEQUENCE [LARGE SCALE GENOMIC DNA]</scope>
    <source>
        <strain evidence="1">233</strain>
        <tissue evidence="1">Head and thorax</tissue>
    </source>
</reference>
<organism evidence="1 2">
    <name type="scientific">Vespula squamosa</name>
    <name type="common">Southern yellow jacket</name>
    <name type="synonym">Wasp</name>
    <dbReference type="NCBI Taxonomy" id="30214"/>
    <lineage>
        <taxon>Eukaryota</taxon>
        <taxon>Metazoa</taxon>
        <taxon>Ecdysozoa</taxon>
        <taxon>Arthropoda</taxon>
        <taxon>Hexapoda</taxon>
        <taxon>Insecta</taxon>
        <taxon>Pterygota</taxon>
        <taxon>Neoptera</taxon>
        <taxon>Endopterygota</taxon>
        <taxon>Hymenoptera</taxon>
        <taxon>Apocrita</taxon>
        <taxon>Aculeata</taxon>
        <taxon>Vespoidea</taxon>
        <taxon>Vespidae</taxon>
        <taxon>Vespinae</taxon>
        <taxon>Vespula</taxon>
    </lineage>
</organism>
<evidence type="ECO:0000313" key="2">
    <source>
        <dbReference type="Proteomes" id="UP001607302"/>
    </source>
</evidence>
<keyword evidence="2" id="KW-1185">Reference proteome</keyword>
<gene>
    <name evidence="1" type="ORF">V1478_018835</name>
</gene>
<dbReference type="Proteomes" id="UP001607302">
    <property type="component" value="Unassembled WGS sequence"/>
</dbReference>